<gene>
    <name evidence="1" type="ORF">GCM10023188_03580</name>
</gene>
<dbReference type="EMBL" id="BAABHC010000002">
    <property type="protein sequence ID" value="GAA4424113.1"/>
    <property type="molecule type" value="Genomic_DNA"/>
</dbReference>
<proteinExistence type="predicted"/>
<comment type="caution">
    <text evidence="1">The sequence shown here is derived from an EMBL/GenBank/DDBJ whole genome shotgun (WGS) entry which is preliminary data.</text>
</comment>
<evidence type="ECO:0000313" key="1">
    <source>
        <dbReference type="EMBL" id="GAA4424113.1"/>
    </source>
</evidence>
<reference evidence="2" key="1">
    <citation type="journal article" date="2019" name="Int. J. Syst. Evol. Microbiol.">
        <title>The Global Catalogue of Microorganisms (GCM) 10K type strain sequencing project: providing services to taxonomists for standard genome sequencing and annotation.</title>
        <authorList>
            <consortium name="The Broad Institute Genomics Platform"/>
            <consortium name="The Broad Institute Genome Sequencing Center for Infectious Disease"/>
            <person name="Wu L."/>
            <person name="Ma J."/>
        </authorList>
    </citation>
    <scope>NUCLEOTIDE SEQUENCE [LARGE SCALE GENOMIC DNA]</scope>
    <source>
        <strain evidence="2">JCM 17926</strain>
    </source>
</reference>
<evidence type="ECO:0000313" key="2">
    <source>
        <dbReference type="Proteomes" id="UP001500552"/>
    </source>
</evidence>
<sequence length="87" mass="9711">MQTPYTFQIPIVSEDEETKAAITSLVKQILNIKQADAAADTSALESEIDLLVYRLYRLTYDEVLLVEPDFALSRAAYESAATVSQPR</sequence>
<evidence type="ECO:0008006" key="3">
    <source>
        <dbReference type="Google" id="ProtNLM"/>
    </source>
</evidence>
<accession>A0ABP8L7N4</accession>
<organism evidence="1 2">
    <name type="scientific">Pontibacter saemangeumensis</name>
    <dbReference type="NCBI Taxonomy" id="1084525"/>
    <lineage>
        <taxon>Bacteria</taxon>
        <taxon>Pseudomonadati</taxon>
        <taxon>Bacteroidota</taxon>
        <taxon>Cytophagia</taxon>
        <taxon>Cytophagales</taxon>
        <taxon>Hymenobacteraceae</taxon>
        <taxon>Pontibacter</taxon>
    </lineage>
</organism>
<keyword evidence="2" id="KW-1185">Reference proteome</keyword>
<name>A0ABP8L7N4_9BACT</name>
<dbReference type="Proteomes" id="UP001500552">
    <property type="component" value="Unassembled WGS sequence"/>
</dbReference>
<protein>
    <recommendedName>
        <fullName evidence="3">Addiction module component</fullName>
    </recommendedName>
</protein>